<proteinExistence type="predicted"/>
<dbReference type="Proteomes" id="UP000228758">
    <property type="component" value="Unassembled WGS sequence"/>
</dbReference>
<accession>A0A2M9CI01</accession>
<reference evidence="2 3" key="1">
    <citation type="submission" date="2017-11" db="EMBL/GenBank/DDBJ databases">
        <title>Genomic Encyclopedia of Archaeal and Bacterial Type Strains, Phase II (KMG-II): From Individual Species to Whole Genera.</title>
        <authorList>
            <person name="Goeker M."/>
        </authorList>
    </citation>
    <scope>NUCLEOTIDE SEQUENCE [LARGE SCALE GENOMIC DNA]</scope>
    <source>
        <strain evidence="2 3">DSM 27393</strain>
    </source>
</reference>
<feature type="transmembrane region" description="Helical" evidence="1">
    <location>
        <begin position="27"/>
        <end position="49"/>
    </location>
</feature>
<keyword evidence="1" id="KW-1133">Transmembrane helix</keyword>
<evidence type="ECO:0000256" key="1">
    <source>
        <dbReference type="SAM" id="Phobius"/>
    </source>
</evidence>
<dbReference type="InterPro" id="IPR025443">
    <property type="entry name" value="DUF4307"/>
</dbReference>
<keyword evidence="1" id="KW-0812">Transmembrane</keyword>
<keyword evidence="3" id="KW-1185">Reference proteome</keyword>
<comment type="caution">
    <text evidence="2">The sequence shown here is derived from an EMBL/GenBank/DDBJ whole genome shotgun (WGS) entry which is preliminary data.</text>
</comment>
<evidence type="ECO:0000313" key="3">
    <source>
        <dbReference type="Proteomes" id="UP000228758"/>
    </source>
</evidence>
<organism evidence="2 3">
    <name type="scientific">Diaminobutyricimonas aerilata</name>
    <dbReference type="NCBI Taxonomy" id="1162967"/>
    <lineage>
        <taxon>Bacteria</taxon>
        <taxon>Bacillati</taxon>
        <taxon>Actinomycetota</taxon>
        <taxon>Actinomycetes</taxon>
        <taxon>Micrococcales</taxon>
        <taxon>Microbacteriaceae</taxon>
        <taxon>Diaminobutyricimonas</taxon>
    </lineage>
</organism>
<dbReference type="OrthoDB" id="4793644at2"/>
<protein>
    <submittedName>
        <fullName evidence="2">Uncharacterized protein DUF4307</fullName>
    </submittedName>
</protein>
<sequence length="138" mass="15607">MTVTPGVERELDQRYGRTPRRASRSRWWAVGVAAAFVVVLVAWVVWGGLLGRPAQLESRDVGYVISDDGREIDVRWRLTVEPGTETRCAVQALSDSFAIVGWRIVDLPPSDQRTREFRETVRTVEEPDTGLIHSCWVV</sequence>
<evidence type="ECO:0000313" key="2">
    <source>
        <dbReference type="EMBL" id="PJJ71502.1"/>
    </source>
</evidence>
<name>A0A2M9CI01_9MICO</name>
<dbReference type="AlphaFoldDB" id="A0A2M9CI01"/>
<dbReference type="EMBL" id="PGFF01000001">
    <property type="protein sequence ID" value="PJJ71502.1"/>
    <property type="molecule type" value="Genomic_DNA"/>
</dbReference>
<gene>
    <name evidence="2" type="ORF">CLV46_1051</name>
</gene>
<dbReference type="Pfam" id="PF14155">
    <property type="entry name" value="DUF4307"/>
    <property type="match status" value="1"/>
</dbReference>
<keyword evidence="1" id="KW-0472">Membrane</keyword>
<dbReference type="RefSeq" id="WP_100363798.1">
    <property type="nucleotide sequence ID" value="NZ_PGFF01000001.1"/>
</dbReference>